<dbReference type="OrthoDB" id="2455999at2"/>
<proteinExistence type="predicted"/>
<dbReference type="AlphaFoldDB" id="A0A1K2IKP9"/>
<evidence type="ECO:0000313" key="1">
    <source>
        <dbReference type="EMBL" id="SFZ93004.1"/>
    </source>
</evidence>
<dbReference type="EMBL" id="FPKW01000004">
    <property type="protein sequence ID" value="SFZ93004.1"/>
    <property type="molecule type" value="Genomic_DNA"/>
</dbReference>
<dbReference type="STRING" id="1612149.SAMN05216324_10483"/>
<keyword evidence="2" id="KW-1185">Reference proteome</keyword>
<dbReference type="Proteomes" id="UP000182034">
    <property type="component" value="Unassembled WGS sequence"/>
</dbReference>
<dbReference type="RefSeq" id="WP_072408581.1">
    <property type="nucleotide sequence ID" value="NZ_FPKW01000004.1"/>
</dbReference>
<dbReference type="InterPro" id="IPR027417">
    <property type="entry name" value="P-loop_NTPase"/>
</dbReference>
<protein>
    <recommendedName>
        <fullName evidence="3">NACHT domain-containing protein</fullName>
    </recommendedName>
</protein>
<evidence type="ECO:0008006" key="3">
    <source>
        <dbReference type="Google" id="ProtNLM"/>
    </source>
</evidence>
<name>A0A1K2IKP9_9FLAO</name>
<gene>
    <name evidence="1" type="ORF">SAMN05216324_10483</name>
</gene>
<evidence type="ECO:0000313" key="2">
    <source>
        <dbReference type="Proteomes" id="UP000182034"/>
    </source>
</evidence>
<reference evidence="2" key="1">
    <citation type="submission" date="2016-10" db="EMBL/GenBank/DDBJ databases">
        <authorList>
            <person name="Varghese N."/>
            <person name="Submissions S."/>
        </authorList>
    </citation>
    <scope>NUCLEOTIDE SEQUENCE [LARGE SCALE GENOMIC DNA]</scope>
    <source>
        <strain evidence="2">SUR2</strain>
    </source>
</reference>
<dbReference type="SUPFAM" id="SSF52540">
    <property type="entry name" value="P-loop containing nucleoside triphosphate hydrolases"/>
    <property type="match status" value="1"/>
</dbReference>
<dbReference type="Gene3D" id="3.40.50.300">
    <property type="entry name" value="P-loop containing nucleotide triphosphate hydrolases"/>
    <property type="match status" value="1"/>
</dbReference>
<organism evidence="1 2">
    <name type="scientific">Chryseobacterium limigenitum</name>
    <dbReference type="NCBI Taxonomy" id="1612149"/>
    <lineage>
        <taxon>Bacteria</taxon>
        <taxon>Pseudomonadati</taxon>
        <taxon>Bacteroidota</taxon>
        <taxon>Flavobacteriia</taxon>
        <taxon>Flavobacteriales</taxon>
        <taxon>Weeksellaceae</taxon>
        <taxon>Chryseobacterium group</taxon>
        <taxon>Chryseobacterium</taxon>
    </lineage>
</organism>
<sequence>MRNAYSGYTYQKHITQLLLSIMDVERQISKIEIEAKIDNNFDDLLVSINNEEYNFQIKDFENVKLDQLFIEDKNLIIKGKAHKLSKSRNIVFFKHIDIVPNAKILDFDCLKNGNLHIISMSRTDADLFIDDLYNGNLNRKYEIENYLSETLDKRIWLIERFDLPSLKTYSTDLQQESVKINHTLVEFEKLLLIEGKPGVGKSHFVNSLVEEYPQNILYRFWVGNQESDYLERLKFQNFLRDLNVKLFHDLKSREITDLFKEIERRKLTLIIDGLDHVENYNSNELPRFIKFLEDLKEYCKVIVLSRPLVAKLDWQKYILENWNKKQTEFVLEELFHITDYNIQDEIFHITQGYPILVKYVAEFYKLNKKLPEIGQLKDIDSFYEGIIKNEKGKYSLSIFLCTNSYIMYSELDHFLGEAKFYVEEFIEEHPYLFDIKLNRIALFHDSFNTYLRNRSTSYKILNDKAADLVYESIMGLDRRFLSRFSLFKMTNRQTKEIARKFCNIAIFEEIIRDCIDIEAIRTFYFDLRDLMSNYNFDDFEISHYYDLSLIINLIYRDHISTPDGFLYTYTQSLFFNGYTEEDITSSGYLFGMLFCVRSNNPILLYNKVSNDNYSTDHFHMRLEGDIDKEEYFFSKNEKAITKTKIIKALKDRRYFGDYLKWIMENLFMHQKRYAGLEELSDSLNIYLEGSESKGAIKLAKFLDNYPDSHYYADWYLNDVKKNLIAAGHEVSNIEKNEYNYLSLEELILKNKEIGSFTLGNKIHEYIRLALHRKQKIDLASISLFWTKYYNRKDYTLYGLPKALKALHTNNFLTLDECIFTITKIQNISEKGYRYLLGEFIELYQPSEIMTCIEKLSLSQLSLQWFLLPIKYINSFSDKVYNFAIKHLLKDNRSGSIEIDEIRNGLLSTRLKDIELEFSIIKTKIRVEKSDNIIRELKNSKILFQVYVDKEKDRYNETSDERLNKGYIYPSDFDLIKERKISSIDAAKFADSESSSLVFTELFEMFEKKEVTDNFKEILYNAVIGKTWRGEYSFLLYYTSGHILFMIEKYRNNNEFEEAVKSFKKFIQLSLIDINWSMVRVCKKQI</sequence>
<accession>A0A1K2IKP9</accession>